<feature type="chain" id="PRO_5041973016" evidence="1">
    <location>
        <begin position="22"/>
        <end position="70"/>
    </location>
</feature>
<dbReference type="InterPro" id="IPR018247">
    <property type="entry name" value="EF_Hand_1_Ca_BS"/>
</dbReference>
<dbReference type="GO" id="GO:0005509">
    <property type="term" value="F:calcium ion binding"/>
    <property type="evidence" value="ECO:0007669"/>
    <property type="project" value="InterPro"/>
</dbReference>
<proteinExistence type="predicted"/>
<reference evidence="3 4" key="1">
    <citation type="submission" date="2018-10" db="EMBL/GenBank/DDBJ databases">
        <title>Complete Genome Sequence and Transcriptomic Profiles of a Marine Bacterium, Pseudoalteromonas agarivorans Hao 2018.</title>
        <authorList>
            <person name="Hao L."/>
        </authorList>
    </citation>
    <scope>NUCLEOTIDE SEQUENCE [LARGE SCALE GENOMIC DNA]</scope>
    <source>
        <strain evidence="3 4">Hao 2018</strain>
    </source>
</reference>
<dbReference type="Proteomes" id="UP000279995">
    <property type="component" value="Chromosome I"/>
</dbReference>
<gene>
    <name evidence="3" type="ORF">D9T18_05220</name>
</gene>
<evidence type="ECO:0000259" key="2">
    <source>
        <dbReference type="PROSITE" id="PS50222"/>
    </source>
</evidence>
<accession>A0AAD0TXH1</accession>
<dbReference type="PROSITE" id="PS00018">
    <property type="entry name" value="EF_HAND_1"/>
    <property type="match status" value="1"/>
</dbReference>
<keyword evidence="1" id="KW-0732">Signal</keyword>
<sequence>MKKAQSTLVLMALASSSAAFAVTDFDTLDKDGSGTLSPLEASADAELMSQFTKLDTDKNNELSKSEFDKA</sequence>
<dbReference type="InterPro" id="IPR011992">
    <property type="entry name" value="EF-hand-dom_pair"/>
</dbReference>
<dbReference type="PROSITE" id="PS50222">
    <property type="entry name" value="EF_HAND_2"/>
    <property type="match status" value="1"/>
</dbReference>
<organism evidence="3 4">
    <name type="scientific">Pseudoalteromonas agarivorans</name>
    <dbReference type="NCBI Taxonomy" id="176102"/>
    <lineage>
        <taxon>Bacteria</taxon>
        <taxon>Pseudomonadati</taxon>
        <taxon>Pseudomonadota</taxon>
        <taxon>Gammaproteobacteria</taxon>
        <taxon>Alteromonadales</taxon>
        <taxon>Pseudoalteromonadaceae</taxon>
        <taxon>Pseudoalteromonas</taxon>
    </lineage>
</organism>
<dbReference type="RefSeq" id="WP_004585903.1">
    <property type="nucleotide sequence ID" value="NZ_AZIO01000121.1"/>
</dbReference>
<evidence type="ECO:0000313" key="3">
    <source>
        <dbReference type="EMBL" id="AYM86150.1"/>
    </source>
</evidence>
<dbReference type="EMBL" id="CP033065">
    <property type="protein sequence ID" value="AYM86150.1"/>
    <property type="molecule type" value="Genomic_DNA"/>
</dbReference>
<evidence type="ECO:0000256" key="1">
    <source>
        <dbReference type="SAM" id="SignalP"/>
    </source>
</evidence>
<evidence type="ECO:0000313" key="4">
    <source>
        <dbReference type="Proteomes" id="UP000279995"/>
    </source>
</evidence>
<feature type="domain" description="EF-hand" evidence="2">
    <location>
        <begin position="42"/>
        <end position="70"/>
    </location>
</feature>
<dbReference type="SUPFAM" id="SSF47473">
    <property type="entry name" value="EF-hand"/>
    <property type="match status" value="1"/>
</dbReference>
<dbReference type="Pfam" id="PF13202">
    <property type="entry name" value="EF-hand_5"/>
    <property type="match status" value="2"/>
</dbReference>
<dbReference type="InterPro" id="IPR002048">
    <property type="entry name" value="EF_hand_dom"/>
</dbReference>
<feature type="signal peptide" evidence="1">
    <location>
        <begin position="1"/>
        <end position="21"/>
    </location>
</feature>
<dbReference type="Gene3D" id="1.10.238.10">
    <property type="entry name" value="EF-hand"/>
    <property type="match status" value="1"/>
</dbReference>
<dbReference type="AlphaFoldDB" id="A0AAD0TXH1"/>
<name>A0AAD0TXH1_9GAMM</name>
<protein>
    <submittedName>
        <fullName evidence="3">Calmodulin</fullName>
    </submittedName>
</protein>